<dbReference type="AlphaFoldDB" id="A0A2V2LC85"/>
<accession>A0A2V2LC85</accession>
<comment type="caution">
    <text evidence="1">The sequence shown here is derived from an EMBL/GenBank/DDBJ whole genome shotgun (WGS) entry which is preliminary data.</text>
</comment>
<dbReference type="Proteomes" id="UP000245680">
    <property type="component" value="Unassembled WGS sequence"/>
</dbReference>
<evidence type="ECO:0000313" key="1">
    <source>
        <dbReference type="EMBL" id="PWR02762.1"/>
    </source>
</evidence>
<protein>
    <submittedName>
        <fullName evidence="1">Uncharacterized protein</fullName>
    </submittedName>
</protein>
<dbReference type="EMBL" id="QGKU01000032">
    <property type="protein sequence ID" value="PWR02762.1"/>
    <property type="molecule type" value="Genomic_DNA"/>
</dbReference>
<dbReference type="RefSeq" id="WP_109811423.1">
    <property type="nucleotide sequence ID" value="NZ_QGKU01000032.1"/>
</dbReference>
<organism evidence="1 2">
    <name type="scientific">Meridianimarinicoccus roseus</name>
    <dbReference type="NCBI Taxonomy" id="2072018"/>
    <lineage>
        <taxon>Bacteria</taxon>
        <taxon>Pseudomonadati</taxon>
        <taxon>Pseudomonadota</taxon>
        <taxon>Alphaproteobacteria</taxon>
        <taxon>Rhodobacterales</taxon>
        <taxon>Paracoccaceae</taxon>
        <taxon>Meridianimarinicoccus</taxon>
    </lineage>
</organism>
<keyword evidence="2" id="KW-1185">Reference proteome</keyword>
<proteinExistence type="predicted"/>
<reference evidence="1 2" key="1">
    <citation type="submission" date="2018-05" db="EMBL/GenBank/DDBJ databases">
        <title>Rhodobacteraceae gen. nov., sp. nov. isolated from sea water.</title>
        <authorList>
            <person name="Ren Y."/>
        </authorList>
    </citation>
    <scope>NUCLEOTIDE SEQUENCE [LARGE SCALE GENOMIC DNA]</scope>
    <source>
        <strain evidence="1 2">TG-679</strain>
    </source>
</reference>
<sequence>MTRIRRTIATGAIGLAVCWGTAGTAAQLLYFNDGGGTVVSAPGVVAGPVLTFGTTLTDTAYEDDPFLSAILPAVSNPNRGWIFHTDKSSGDKGGGIYLRFDLRGVPGGVKRGAITGGAAGPADADGKNAPLTYATYGLGRTPGARWKANFAFADGEDNPGRALDQRFVELVKDHLQGPVRDVKVAYEGTISVGGDIFAAPPQQDPAPNNVQSAYSGGDGITFFEVVGGTLDYLDFFIGDFDQRIDFQRLSHFLSAIHLFGDAGPTDFGYDPAQAQVFQFMRTGNEAADGSFTVTAGIAYVDEVPLPPMLPAFVLGLAGLGVLARRRTGRH</sequence>
<gene>
    <name evidence="1" type="ORF">DKT77_09270</name>
</gene>
<name>A0A2V2LC85_9RHOB</name>
<evidence type="ECO:0000313" key="2">
    <source>
        <dbReference type="Proteomes" id="UP000245680"/>
    </source>
</evidence>